<comment type="caution">
    <text evidence="2">The sequence shown here is derived from an EMBL/GenBank/DDBJ whole genome shotgun (WGS) entry which is preliminary data.</text>
</comment>
<proteinExistence type="predicted"/>
<dbReference type="PANTHER" id="PTHR23150">
    <property type="entry name" value="SULFATASE MODIFYING FACTOR 1, 2"/>
    <property type="match status" value="1"/>
</dbReference>
<dbReference type="Proteomes" id="UP000228859">
    <property type="component" value="Unassembled WGS sequence"/>
</dbReference>
<dbReference type="AlphaFoldDB" id="A0A2D3WKE6"/>
<dbReference type="PANTHER" id="PTHR23150:SF19">
    <property type="entry name" value="FORMYLGLYCINE-GENERATING ENZYME"/>
    <property type="match status" value="1"/>
</dbReference>
<sequence>MFDFFTKKSEETTVVAAVETPRNFTNSIGMEFLYIDGGEYTMGRNPQYNEGGEVESPAHSVKLGGFWIAKYPITQEQYFKLTRVNPSFFKNDKVEEESSRRHPVEQVSWFDAKAYVELLNRYEGKTRFYALPTEAQWEYVTKAGGNTRFSFGDSEALLDDYAIYEYSSNGRTAVVDGKAPNRLGIYGLLGNVWEWCEDDFFANYNGAPTDGSPRIGGAEGESFKVRRGGSYKTGYLCLRSAFRGYSRPDLVANDIGFRLVINGNPFK</sequence>
<reference evidence="2 3" key="1">
    <citation type="journal article" date="2017" name="Front. Microbiol.">
        <title>Comparative Genomic Analysis of the Class Epsilonproteobacteria and Proposed Reclassification to Epsilonbacteraeota (phyl. nov.).</title>
        <authorList>
            <person name="Waite D.W."/>
            <person name="Vanwonterghem I."/>
            <person name="Rinke C."/>
            <person name="Parks D.H."/>
            <person name="Zhang Y."/>
            <person name="Takai K."/>
            <person name="Sievert S.M."/>
            <person name="Simon J."/>
            <person name="Campbell B.J."/>
            <person name="Hanson T.E."/>
            <person name="Woyke T."/>
            <person name="Klotz M.G."/>
            <person name="Hugenholtz P."/>
        </authorList>
    </citation>
    <scope>NUCLEOTIDE SEQUENCE [LARGE SCALE GENOMIC DNA]</scope>
    <source>
        <strain evidence="2">UBA12443</strain>
    </source>
</reference>
<dbReference type="InterPro" id="IPR016187">
    <property type="entry name" value="CTDL_fold"/>
</dbReference>
<name>A0A2D3WKE6_9BACT</name>
<dbReference type="GO" id="GO:0120147">
    <property type="term" value="F:formylglycine-generating oxidase activity"/>
    <property type="evidence" value="ECO:0007669"/>
    <property type="project" value="TreeGrafter"/>
</dbReference>
<evidence type="ECO:0000313" key="2">
    <source>
        <dbReference type="EMBL" id="DAB39510.1"/>
    </source>
</evidence>
<dbReference type="SUPFAM" id="SSF56436">
    <property type="entry name" value="C-type lectin-like"/>
    <property type="match status" value="1"/>
</dbReference>
<dbReference type="EMBL" id="DLUI01000006">
    <property type="protein sequence ID" value="DAB39510.1"/>
    <property type="molecule type" value="Genomic_DNA"/>
</dbReference>
<evidence type="ECO:0000313" key="3">
    <source>
        <dbReference type="Proteomes" id="UP000228859"/>
    </source>
</evidence>
<dbReference type="InterPro" id="IPR051043">
    <property type="entry name" value="Sulfatase_Mod_Factor_Kinase"/>
</dbReference>
<dbReference type="Gene3D" id="3.90.1580.10">
    <property type="entry name" value="paralog of FGE (formylglycine-generating enzyme)"/>
    <property type="match status" value="1"/>
</dbReference>
<protein>
    <submittedName>
        <fullName evidence="2">Sulphatase-modifying factor protein</fullName>
    </submittedName>
</protein>
<dbReference type="InterPro" id="IPR042095">
    <property type="entry name" value="SUMF_sf"/>
</dbReference>
<accession>A0A2D3WKE6</accession>
<dbReference type="RefSeq" id="WP_294894968.1">
    <property type="nucleotide sequence ID" value="NZ_DLUI01000006.1"/>
</dbReference>
<gene>
    <name evidence="2" type="ORF">CFH83_00365</name>
</gene>
<feature type="domain" description="Sulfatase-modifying factor enzyme-like" evidence="1">
    <location>
        <begin position="31"/>
        <end position="260"/>
    </location>
</feature>
<dbReference type="Pfam" id="PF03781">
    <property type="entry name" value="FGE-sulfatase"/>
    <property type="match status" value="1"/>
</dbReference>
<organism evidence="2 3">
    <name type="scientific">Sulfuricurvum kujiense</name>
    <dbReference type="NCBI Taxonomy" id="148813"/>
    <lineage>
        <taxon>Bacteria</taxon>
        <taxon>Pseudomonadati</taxon>
        <taxon>Campylobacterota</taxon>
        <taxon>Epsilonproteobacteria</taxon>
        <taxon>Campylobacterales</taxon>
        <taxon>Sulfurimonadaceae</taxon>
        <taxon>Sulfuricurvum</taxon>
    </lineage>
</organism>
<evidence type="ECO:0000259" key="1">
    <source>
        <dbReference type="Pfam" id="PF03781"/>
    </source>
</evidence>
<dbReference type="InterPro" id="IPR005532">
    <property type="entry name" value="SUMF_dom"/>
</dbReference>